<organism evidence="13 14">
    <name type="scientific">Coccomyxa subellipsoidea</name>
    <dbReference type="NCBI Taxonomy" id="248742"/>
    <lineage>
        <taxon>Eukaryota</taxon>
        <taxon>Viridiplantae</taxon>
        <taxon>Chlorophyta</taxon>
        <taxon>core chlorophytes</taxon>
        <taxon>Trebouxiophyceae</taxon>
        <taxon>Trebouxiophyceae incertae sedis</taxon>
        <taxon>Coccomyxaceae</taxon>
        <taxon>Coccomyxa</taxon>
    </lineage>
</organism>
<evidence type="ECO:0000256" key="5">
    <source>
        <dbReference type="ARBA" id="ARBA00022723"/>
    </source>
</evidence>
<comment type="subunit">
    <text evidence="3">Monomer.</text>
</comment>
<feature type="domain" description="EndoU" evidence="12">
    <location>
        <begin position="102"/>
        <end position="378"/>
    </location>
</feature>
<keyword evidence="10" id="KW-0456">Lyase</keyword>
<dbReference type="InterPro" id="IPR039787">
    <property type="entry name" value="ENDOU"/>
</dbReference>
<evidence type="ECO:0000256" key="8">
    <source>
        <dbReference type="ARBA" id="ARBA00022884"/>
    </source>
</evidence>
<keyword evidence="8" id="KW-0694">RNA-binding</keyword>
<evidence type="ECO:0000313" key="14">
    <source>
        <dbReference type="Proteomes" id="UP001491310"/>
    </source>
</evidence>
<comment type="caution">
    <text evidence="13">The sequence shown here is derived from an EMBL/GenBank/DDBJ whole genome shotgun (WGS) entry which is preliminary data.</text>
</comment>
<evidence type="ECO:0000256" key="11">
    <source>
        <dbReference type="SAM" id="MobiDB-lite"/>
    </source>
</evidence>
<evidence type="ECO:0000256" key="9">
    <source>
        <dbReference type="ARBA" id="ARBA00023211"/>
    </source>
</evidence>
<dbReference type="InterPro" id="IPR037227">
    <property type="entry name" value="EndoU-like"/>
</dbReference>
<name>A0ABR2YZE2_9CHLO</name>
<evidence type="ECO:0000256" key="6">
    <source>
        <dbReference type="ARBA" id="ARBA00022759"/>
    </source>
</evidence>
<protein>
    <recommendedName>
        <fullName evidence="12">EndoU domain-containing protein</fullName>
    </recommendedName>
</protein>
<keyword evidence="7" id="KW-0378">Hydrolase</keyword>
<evidence type="ECO:0000256" key="1">
    <source>
        <dbReference type="ARBA" id="ARBA00001936"/>
    </source>
</evidence>
<keyword evidence="14" id="KW-1185">Reference proteome</keyword>
<keyword evidence="5" id="KW-0479">Metal-binding</keyword>
<sequence length="527" mass="59717">MVARILRGLMFCEANHGTWQLQIIEDLRVAEPISADYLGHLYNREAVVEFLLGRNGSFADEEAEHRYLNQLRCGHAFSSRAIAQMTDHQCATCSTAFIGEDVVHLNGTPEQKIWDLDQNRLEPNREYQINLQVGKKSYQEQDTASAPLFASVDPNALRARPTYAAFCSLLDNYERTTGTAEKVTQQERAEEMAFLEAVTATPPMQYVHQYLARKNLVAGQMEEFRRQLHQMWFSFYSRSNVRDDTCGFEHVFVGEVDEGKVVGFHNWIQFYLEERAQRVNYLGYLLPRGRQGERHAQSDDAERLISLQFSWGTEKKEVSSIFIGTSPEFELALYTLCFVGGAEENIVTIAGYEVKVRTYHIHSKYGDKVGSSFPELLSKQPGYHRPQPSAPPAQPWQPQNGANQQPPTQHVGWGAQPAPQYHQQQQQPQQAYQHTFQVNQGQGQPQGHPQAQQSVWQQAQAMWQPAGYQPQGYAQPQPPAYGAGGGQQNAQQGCAAMMPMIISGVKKLLANKQLMNFLKRNFQEMKA</sequence>
<evidence type="ECO:0000256" key="4">
    <source>
        <dbReference type="ARBA" id="ARBA00022722"/>
    </source>
</evidence>
<evidence type="ECO:0000259" key="12">
    <source>
        <dbReference type="PROSITE" id="PS51959"/>
    </source>
</evidence>
<evidence type="ECO:0000256" key="7">
    <source>
        <dbReference type="ARBA" id="ARBA00022801"/>
    </source>
</evidence>
<evidence type="ECO:0000256" key="10">
    <source>
        <dbReference type="ARBA" id="ARBA00023239"/>
    </source>
</evidence>
<dbReference type="PANTHER" id="PTHR12439:SF11">
    <property type="entry name" value="URIDYLATE-SPECIFIC ENDORIBONUCLEASE"/>
    <property type="match status" value="1"/>
</dbReference>
<comment type="similarity">
    <text evidence="2">Belongs to the ENDOU family.</text>
</comment>
<gene>
    <name evidence="13" type="ORF">WJX75_001883</name>
</gene>
<dbReference type="InterPro" id="IPR018998">
    <property type="entry name" value="EndoU_C"/>
</dbReference>
<reference evidence="13 14" key="1">
    <citation type="journal article" date="2024" name="Nat. Commun.">
        <title>Phylogenomics reveals the evolutionary origins of lichenization in chlorophyte algae.</title>
        <authorList>
            <person name="Puginier C."/>
            <person name="Libourel C."/>
            <person name="Otte J."/>
            <person name="Skaloud P."/>
            <person name="Haon M."/>
            <person name="Grisel S."/>
            <person name="Petersen M."/>
            <person name="Berrin J.G."/>
            <person name="Delaux P.M."/>
            <person name="Dal Grande F."/>
            <person name="Keller J."/>
        </authorList>
    </citation>
    <scope>NUCLEOTIDE SEQUENCE [LARGE SCALE GENOMIC DNA]</scope>
    <source>
        <strain evidence="13 14">SAG 216-7</strain>
    </source>
</reference>
<feature type="compositionally biased region" description="Low complexity" evidence="11">
    <location>
        <begin position="396"/>
        <end position="475"/>
    </location>
</feature>
<dbReference type="Proteomes" id="UP001491310">
    <property type="component" value="Unassembled WGS sequence"/>
</dbReference>
<dbReference type="CDD" id="cd21159">
    <property type="entry name" value="XendoU"/>
    <property type="match status" value="1"/>
</dbReference>
<dbReference type="EMBL" id="JALJOT010000002">
    <property type="protein sequence ID" value="KAK9917208.1"/>
    <property type="molecule type" value="Genomic_DNA"/>
</dbReference>
<accession>A0ABR2YZE2</accession>
<evidence type="ECO:0000313" key="13">
    <source>
        <dbReference type="EMBL" id="KAK9917208.1"/>
    </source>
</evidence>
<keyword evidence="6" id="KW-0255">Endonuclease</keyword>
<dbReference type="SUPFAM" id="SSF142877">
    <property type="entry name" value="EndoU-like"/>
    <property type="match status" value="1"/>
</dbReference>
<comment type="cofactor">
    <cofactor evidence="1">
        <name>Mn(2+)</name>
        <dbReference type="ChEBI" id="CHEBI:29035"/>
    </cofactor>
</comment>
<evidence type="ECO:0000256" key="3">
    <source>
        <dbReference type="ARBA" id="ARBA00011245"/>
    </source>
</evidence>
<proteinExistence type="inferred from homology"/>
<dbReference type="Pfam" id="PF09412">
    <property type="entry name" value="XendoU"/>
    <property type="match status" value="1"/>
</dbReference>
<keyword evidence="9" id="KW-0464">Manganese</keyword>
<feature type="region of interest" description="Disordered" evidence="11">
    <location>
        <begin position="370"/>
        <end position="490"/>
    </location>
</feature>
<dbReference type="PROSITE" id="PS51959">
    <property type="entry name" value="ENDOU"/>
    <property type="match status" value="1"/>
</dbReference>
<evidence type="ECO:0000256" key="2">
    <source>
        <dbReference type="ARBA" id="ARBA00010168"/>
    </source>
</evidence>
<dbReference type="PANTHER" id="PTHR12439">
    <property type="entry name" value="PLACENTAL PROTEIN 11-RELATED"/>
    <property type="match status" value="1"/>
</dbReference>
<keyword evidence="4" id="KW-0540">Nuclease</keyword>